<dbReference type="GeneID" id="113510598"/>
<feature type="domain" description="Peptidase S1" evidence="8">
    <location>
        <begin position="48"/>
        <end position="285"/>
    </location>
</feature>
<evidence type="ECO:0000256" key="4">
    <source>
        <dbReference type="ARBA" id="ARBA00022825"/>
    </source>
</evidence>
<reference evidence="10" key="1">
    <citation type="submission" date="2025-08" db="UniProtKB">
        <authorList>
            <consortium name="RefSeq"/>
        </authorList>
    </citation>
    <scope>IDENTIFICATION</scope>
    <source>
        <tissue evidence="10">Whole larvae</tissue>
    </source>
</reference>
<keyword evidence="4 6" id="KW-0720">Serine protease</keyword>
<dbReference type="InterPro" id="IPR033116">
    <property type="entry name" value="TRYPSIN_SER"/>
</dbReference>
<dbReference type="PROSITE" id="PS00135">
    <property type="entry name" value="TRYPSIN_SER"/>
    <property type="match status" value="1"/>
</dbReference>
<dbReference type="GO" id="GO:0090729">
    <property type="term" value="F:toxin activity"/>
    <property type="evidence" value="ECO:0007669"/>
    <property type="project" value="UniProtKB-KW"/>
</dbReference>
<dbReference type="SMART" id="SM00020">
    <property type="entry name" value="Tryp_SPc"/>
    <property type="match status" value="1"/>
</dbReference>
<dbReference type="RefSeq" id="XP_026749855.2">
    <property type="nucleotide sequence ID" value="XM_026894054.3"/>
</dbReference>
<comment type="similarity">
    <text evidence="1">Belongs to the peptidase S1 family.</text>
</comment>
<dbReference type="InterPro" id="IPR050430">
    <property type="entry name" value="Peptidase_S1"/>
</dbReference>
<dbReference type="SUPFAM" id="SSF50494">
    <property type="entry name" value="Trypsin-like serine proteases"/>
    <property type="match status" value="1"/>
</dbReference>
<dbReference type="InterPro" id="IPR001314">
    <property type="entry name" value="Peptidase_S1A"/>
</dbReference>
<dbReference type="GO" id="GO:0004252">
    <property type="term" value="F:serine-type endopeptidase activity"/>
    <property type="evidence" value="ECO:0007669"/>
    <property type="project" value="InterPro"/>
</dbReference>
<dbReference type="InterPro" id="IPR018114">
    <property type="entry name" value="TRYPSIN_HIS"/>
</dbReference>
<keyword evidence="9" id="KW-1185">Reference proteome</keyword>
<name>A0A6J1WHJ1_GALME</name>
<keyword evidence="3 6" id="KW-0378">Hydrolase</keyword>
<dbReference type="AlphaFoldDB" id="A0A6J1WHJ1"/>
<protein>
    <submittedName>
        <fullName evidence="10">Collagenase-like</fullName>
    </submittedName>
</protein>
<dbReference type="Gene3D" id="2.40.10.10">
    <property type="entry name" value="Trypsin-like serine proteases"/>
    <property type="match status" value="2"/>
</dbReference>
<sequence>MAAFRDAILICVFLFGNSICEDLTARGYHLNVGVPRANLLRKSESLRIVGGEQVTIQTLFPFQAGIVATLTTGWQSICGGSLVSNTRVLTAAHCWWDGQSQARRFIIVLGSLTIFSGGTRIETSDVTVHPNWNTNEITNDMAIVKITPVSYTNNIQAIPLPALSDVNQSFSGYSAIVSGYGKTSDAQTSFPTTTALYQVPVTVITNQVCQNSFQITLHGSHLCTAGDRGVGSCDGDSGGPLTAVYNNRRTLIGIVSFGLGNLCESGYPSVYTRVTAFLNWIHANL</sequence>
<evidence type="ECO:0000313" key="10">
    <source>
        <dbReference type="RefSeq" id="XP_026749855.2"/>
    </source>
</evidence>
<keyword evidence="5" id="KW-1015">Disulfide bond</keyword>
<dbReference type="FunCoup" id="A0A6J1WHJ1">
    <property type="interactions" value="58"/>
</dbReference>
<evidence type="ECO:0000256" key="3">
    <source>
        <dbReference type="ARBA" id="ARBA00022801"/>
    </source>
</evidence>
<dbReference type="Pfam" id="PF00089">
    <property type="entry name" value="Trypsin"/>
    <property type="match status" value="1"/>
</dbReference>
<dbReference type="GO" id="GO:0005576">
    <property type="term" value="C:extracellular region"/>
    <property type="evidence" value="ECO:0007669"/>
    <property type="project" value="UniProtKB-SubCell"/>
</dbReference>
<dbReference type="PANTHER" id="PTHR24276">
    <property type="entry name" value="POLYSERASE-RELATED"/>
    <property type="match status" value="1"/>
</dbReference>
<evidence type="ECO:0000256" key="5">
    <source>
        <dbReference type="ARBA" id="ARBA00023157"/>
    </source>
</evidence>
<accession>A0A6J1WHJ1</accession>
<feature type="signal peptide" evidence="7">
    <location>
        <begin position="1"/>
        <end position="20"/>
    </location>
</feature>
<evidence type="ECO:0000313" key="9">
    <source>
        <dbReference type="Proteomes" id="UP001652740"/>
    </source>
</evidence>
<evidence type="ECO:0000256" key="2">
    <source>
        <dbReference type="ARBA" id="ARBA00022670"/>
    </source>
</evidence>
<dbReference type="InParanoid" id="A0A6J1WHJ1"/>
<dbReference type="KEGG" id="gmw:113510598"/>
<dbReference type="PANTHER" id="PTHR24276:SF98">
    <property type="entry name" value="FI18310P1-RELATED"/>
    <property type="match status" value="1"/>
</dbReference>
<keyword evidence="2 6" id="KW-0645">Protease</keyword>
<dbReference type="GO" id="GO:0006508">
    <property type="term" value="P:proteolysis"/>
    <property type="evidence" value="ECO:0007669"/>
    <property type="project" value="UniProtKB-KW"/>
</dbReference>
<evidence type="ECO:0000259" key="8">
    <source>
        <dbReference type="PROSITE" id="PS50240"/>
    </source>
</evidence>
<dbReference type="InterPro" id="IPR009003">
    <property type="entry name" value="Peptidase_S1_PA"/>
</dbReference>
<evidence type="ECO:0000256" key="6">
    <source>
        <dbReference type="RuleBase" id="RU363034"/>
    </source>
</evidence>
<keyword evidence="7" id="KW-0732">Signal</keyword>
<organism evidence="9 10">
    <name type="scientific">Galleria mellonella</name>
    <name type="common">Greater wax moth</name>
    <dbReference type="NCBI Taxonomy" id="7137"/>
    <lineage>
        <taxon>Eukaryota</taxon>
        <taxon>Metazoa</taxon>
        <taxon>Ecdysozoa</taxon>
        <taxon>Arthropoda</taxon>
        <taxon>Hexapoda</taxon>
        <taxon>Insecta</taxon>
        <taxon>Pterygota</taxon>
        <taxon>Neoptera</taxon>
        <taxon>Endopterygota</taxon>
        <taxon>Lepidoptera</taxon>
        <taxon>Glossata</taxon>
        <taxon>Ditrysia</taxon>
        <taxon>Pyraloidea</taxon>
        <taxon>Pyralidae</taxon>
        <taxon>Galleriinae</taxon>
        <taxon>Galleria</taxon>
    </lineage>
</organism>
<dbReference type="PRINTS" id="PR00722">
    <property type="entry name" value="CHYMOTRYPSIN"/>
</dbReference>
<evidence type="ECO:0000256" key="1">
    <source>
        <dbReference type="ARBA" id="ARBA00007664"/>
    </source>
</evidence>
<dbReference type="PROSITE" id="PS00134">
    <property type="entry name" value="TRYPSIN_HIS"/>
    <property type="match status" value="1"/>
</dbReference>
<dbReference type="InterPro" id="IPR001254">
    <property type="entry name" value="Trypsin_dom"/>
</dbReference>
<dbReference type="InterPro" id="IPR043504">
    <property type="entry name" value="Peptidase_S1_PA_chymotrypsin"/>
</dbReference>
<feature type="chain" id="PRO_5045113552" evidence="7">
    <location>
        <begin position="21"/>
        <end position="285"/>
    </location>
</feature>
<evidence type="ECO:0000256" key="7">
    <source>
        <dbReference type="SAM" id="SignalP"/>
    </source>
</evidence>
<gene>
    <name evidence="10" type="primary">LOC113510598</name>
</gene>
<dbReference type="PROSITE" id="PS50240">
    <property type="entry name" value="TRYPSIN_DOM"/>
    <property type="match status" value="1"/>
</dbReference>
<dbReference type="Proteomes" id="UP001652740">
    <property type="component" value="Unplaced"/>
</dbReference>
<proteinExistence type="inferred from homology"/>
<dbReference type="CDD" id="cd00190">
    <property type="entry name" value="Tryp_SPc"/>
    <property type="match status" value="1"/>
</dbReference>